<dbReference type="Proteomes" id="UP001162060">
    <property type="component" value="Unassembled WGS sequence"/>
</dbReference>
<evidence type="ECO:0000313" key="3">
    <source>
        <dbReference type="EMBL" id="CAK7942090.1"/>
    </source>
</evidence>
<proteinExistence type="predicted"/>
<organism evidence="3 4">
    <name type="scientific">Peronospora matthiolae</name>
    <dbReference type="NCBI Taxonomy" id="2874970"/>
    <lineage>
        <taxon>Eukaryota</taxon>
        <taxon>Sar</taxon>
        <taxon>Stramenopiles</taxon>
        <taxon>Oomycota</taxon>
        <taxon>Peronosporomycetes</taxon>
        <taxon>Peronosporales</taxon>
        <taxon>Peronosporaceae</taxon>
        <taxon>Peronospora</taxon>
    </lineage>
</organism>
<name>A0AAV1V885_9STRA</name>
<reference evidence="3" key="1">
    <citation type="submission" date="2024-01" db="EMBL/GenBank/DDBJ databases">
        <authorList>
            <person name="Webb A."/>
        </authorList>
    </citation>
    <scope>NUCLEOTIDE SEQUENCE</scope>
    <source>
        <strain evidence="3">Pm1</strain>
    </source>
</reference>
<feature type="domain" description="Tf2-1-like SH3-like" evidence="2">
    <location>
        <begin position="11"/>
        <end position="68"/>
    </location>
</feature>
<evidence type="ECO:0000256" key="1">
    <source>
        <dbReference type="SAM" id="MobiDB-lite"/>
    </source>
</evidence>
<sequence length="172" mass="19330">MRSETKYYSMLKNLPTNVVSAVFKTKLRPRFIGPFTVTAKKGLAYTLNLPRKLRTHPVFYVGLLKPYRDPSHVNLEALAPTTRALPRIAVDESASPTEHRSEFELAPSPEGGFASHPACTGTYPRPLEDPSLREPISRGPPPVHRPPPTLLDEHGCRQFNVEGLLKRRRRQG</sequence>
<feature type="compositionally biased region" description="Basic and acidic residues" evidence="1">
    <location>
        <begin position="126"/>
        <end position="136"/>
    </location>
</feature>
<dbReference type="Pfam" id="PF24626">
    <property type="entry name" value="SH3_Tf2-1"/>
    <property type="match status" value="1"/>
</dbReference>
<dbReference type="AlphaFoldDB" id="A0AAV1V885"/>
<accession>A0AAV1V885</accession>
<dbReference type="EMBL" id="CAKLBY020000267">
    <property type="protein sequence ID" value="CAK7942090.1"/>
    <property type="molecule type" value="Genomic_DNA"/>
</dbReference>
<evidence type="ECO:0000259" key="2">
    <source>
        <dbReference type="Pfam" id="PF24626"/>
    </source>
</evidence>
<evidence type="ECO:0000313" key="4">
    <source>
        <dbReference type="Proteomes" id="UP001162060"/>
    </source>
</evidence>
<protein>
    <recommendedName>
        <fullName evidence="2">Tf2-1-like SH3-like domain-containing protein</fullName>
    </recommendedName>
</protein>
<feature type="compositionally biased region" description="Pro residues" evidence="1">
    <location>
        <begin position="138"/>
        <end position="149"/>
    </location>
</feature>
<dbReference type="InterPro" id="IPR056924">
    <property type="entry name" value="SH3_Tf2-1"/>
</dbReference>
<comment type="caution">
    <text evidence="3">The sequence shown here is derived from an EMBL/GenBank/DDBJ whole genome shotgun (WGS) entry which is preliminary data.</text>
</comment>
<feature type="region of interest" description="Disordered" evidence="1">
    <location>
        <begin position="92"/>
        <end position="157"/>
    </location>
</feature>
<gene>
    <name evidence="3" type="ORF">PM001_LOCUS27240</name>
</gene>